<dbReference type="CDD" id="cd21457">
    <property type="entry name" value="DLC-like_TDA2"/>
    <property type="match status" value="1"/>
</dbReference>
<evidence type="ECO:0000256" key="3">
    <source>
        <dbReference type="ARBA" id="ARBA00019193"/>
    </source>
</evidence>
<evidence type="ECO:0000313" key="6">
    <source>
        <dbReference type="Proteomes" id="UP000187013"/>
    </source>
</evidence>
<sequence length="119" mass="13312">MDFETGQDKTSNAPIPKDKLSELIKSTYENLKKNGNASVDQLLKSLLEQLNSHSSFYKYIVSISTLETGSETIDSENCTMSNAIGASWNSRKDGLFNYDLPDNEHRGVKHLVTVIWVAK</sequence>
<proteinExistence type="inferred from homology"/>
<dbReference type="Proteomes" id="UP000187013">
    <property type="component" value="Unassembled WGS sequence"/>
</dbReference>
<keyword evidence="4" id="KW-0966">Cell projection</keyword>
<gene>
    <name evidence="5" type="ORF">ZYGR_0AI03570</name>
</gene>
<dbReference type="InterPro" id="IPR038586">
    <property type="entry name" value="Tctex-1-like_sf"/>
</dbReference>
<dbReference type="EMBL" id="BDGX01000035">
    <property type="protein sequence ID" value="GAV53075.1"/>
    <property type="molecule type" value="Genomic_DNA"/>
</dbReference>
<accession>A0A1Q3ABT3</accession>
<protein>
    <recommendedName>
        <fullName evidence="3">Topoisomerase I damage affected protein 2</fullName>
    </recommendedName>
</protein>
<organism evidence="5 6">
    <name type="scientific">Zygosaccharomyces rouxii</name>
    <dbReference type="NCBI Taxonomy" id="4956"/>
    <lineage>
        <taxon>Eukaryota</taxon>
        <taxon>Fungi</taxon>
        <taxon>Dikarya</taxon>
        <taxon>Ascomycota</taxon>
        <taxon>Saccharomycotina</taxon>
        <taxon>Saccharomycetes</taxon>
        <taxon>Saccharomycetales</taxon>
        <taxon>Saccharomycetaceae</taxon>
        <taxon>Zygosaccharomyces</taxon>
    </lineage>
</organism>
<dbReference type="OrthoDB" id="10059120at2759"/>
<evidence type="ECO:0000256" key="4">
    <source>
        <dbReference type="ARBA" id="ARBA00023273"/>
    </source>
</evidence>
<dbReference type="GO" id="GO:0042995">
    <property type="term" value="C:cell projection"/>
    <property type="evidence" value="ECO:0007669"/>
    <property type="project" value="UniProtKB-SubCell"/>
</dbReference>
<dbReference type="Gene3D" id="3.30.1140.40">
    <property type="entry name" value="Tctex-1"/>
    <property type="match status" value="1"/>
</dbReference>
<evidence type="ECO:0000256" key="1">
    <source>
        <dbReference type="ARBA" id="ARBA00004316"/>
    </source>
</evidence>
<evidence type="ECO:0000256" key="2">
    <source>
        <dbReference type="ARBA" id="ARBA00010778"/>
    </source>
</evidence>
<reference evidence="5 6" key="1">
    <citation type="submission" date="2016-08" db="EMBL/GenBank/DDBJ databases">
        <title>Draft genome sequence of allopolyploid Zygosaccharomyces rouxii.</title>
        <authorList>
            <person name="Watanabe J."/>
            <person name="Uehara K."/>
            <person name="Mogi Y."/>
            <person name="Tsukioka Y."/>
        </authorList>
    </citation>
    <scope>NUCLEOTIDE SEQUENCE [LARGE SCALE GENOMIC DNA]</scope>
    <source>
        <strain evidence="5 6">NBRC 110957</strain>
    </source>
</reference>
<evidence type="ECO:0000313" key="5">
    <source>
        <dbReference type="EMBL" id="GAV53075.1"/>
    </source>
</evidence>
<name>A0A1Q3ABT3_ZYGRO</name>
<comment type="caution">
    <text evidence="5">The sequence shown here is derived from an EMBL/GenBank/DDBJ whole genome shotgun (WGS) entry which is preliminary data.</text>
</comment>
<comment type="subcellular location">
    <subcellularLocation>
        <location evidence="1">Cell projection</location>
    </subcellularLocation>
</comment>
<dbReference type="AlphaFoldDB" id="A0A1Q3ABT3"/>
<comment type="similarity">
    <text evidence="2">Belongs to the TDA2 family.</text>
</comment>